<dbReference type="RefSeq" id="WP_052737424.1">
    <property type="nucleotide sequence ID" value="NZ_FONN01000054.1"/>
</dbReference>
<accession>A0A1I2J375</accession>
<gene>
    <name evidence="1" type="ORF">SAMN04487969_1549</name>
</gene>
<name>A0A1I2J375_9BACL</name>
<dbReference type="AlphaFoldDB" id="A0A1I2J375"/>
<dbReference type="OrthoDB" id="2660806at2"/>
<protein>
    <submittedName>
        <fullName evidence="1">Uncharacterized protein</fullName>
    </submittedName>
</protein>
<keyword evidence="2" id="KW-1185">Reference proteome</keyword>
<proteinExistence type="predicted"/>
<organism evidence="1 2">
    <name type="scientific">Paenibacillus algorifonticola</name>
    <dbReference type="NCBI Taxonomy" id="684063"/>
    <lineage>
        <taxon>Bacteria</taxon>
        <taxon>Bacillati</taxon>
        <taxon>Bacillota</taxon>
        <taxon>Bacilli</taxon>
        <taxon>Bacillales</taxon>
        <taxon>Paenibacillaceae</taxon>
        <taxon>Paenibacillus</taxon>
    </lineage>
</organism>
<reference evidence="2" key="1">
    <citation type="submission" date="2016-10" db="EMBL/GenBank/DDBJ databases">
        <authorList>
            <person name="Varghese N."/>
            <person name="Submissions S."/>
        </authorList>
    </citation>
    <scope>NUCLEOTIDE SEQUENCE [LARGE SCALE GENOMIC DNA]</scope>
    <source>
        <strain evidence="2">CGMCC 1.10223</strain>
    </source>
</reference>
<dbReference type="Proteomes" id="UP000183410">
    <property type="component" value="Unassembled WGS sequence"/>
</dbReference>
<evidence type="ECO:0000313" key="2">
    <source>
        <dbReference type="Proteomes" id="UP000183410"/>
    </source>
</evidence>
<evidence type="ECO:0000313" key="1">
    <source>
        <dbReference type="EMBL" id="SFF49172.1"/>
    </source>
</evidence>
<dbReference type="EMBL" id="FONN01000054">
    <property type="protein sequence ID" value="SFF49172.1"/>
    <property type="molecule type" value="Genomic_DNA"/>
</dbReference>
<sequence length="106" mass="12384">MRELVRREREVKLEVLASIARSQLALARILNSVADVAELAPQTAKRIGENVRLLTNMQEQLAESVTGWPLRSYRVRTGKPVKPWLHNKLRGKQVRWHPQVNRRNWN</sequence>